<gene>
    <name evidence="3" type="ORF">ACFQS9_08930</name>
</gene>
<organism evidence="3 4">
    <name type="scientific">Rhodococcus daqingensis</name>
    <dbReference type="NCBI Taxonomy" id="2479363"/>
    <lineage>
        <taxon>Bacteria</taxon>
        <taxon>Bacillati</taxon>
        <taxon>Actinomycetota</taxon>
        <taxon>Actinomycetes</taxon>
        <taxon>Mycobacteriales</taxon>
        <taxon>Nocardiaceae</taxon>
        <taxon>Rhodococcus</taxon>
    </lineage>
</organism>
<sequence>MTELPAPGVMALAAGWSMSAAVVPHAPAPALVAAGLAAIGVLIARWSRIAVVGAVQAALLALVLGDPTPVQAGLAGVGATIFVLAAHAAHAPVVPAAESGLVVAVAVVTASVTVSVFLLPAEIPWIPLVAPLACLAVYALVLAPYTGMGNDEGPRSRSASTAPDGSSGYGSS</sequence>
<comment type="caution">
    <text evidence="3">The sequence shown here is derived from an EMBL/GenBank/DDBJ whole genome shotgun (WGS) entry which is preliminary data.</text>
</comment>
<dbReference type="EMBL" id="JBHTCS010000010">
    <property type="protein sequence ID" value="MFC7448011.1"/>
    <property type="molecule type" value="Genomic_DNA"/>
</dbReference>
<dbReference type="Proteomes" id="UP001596484">
    <property type="component" value="Unassembled WGS sequence"/>
</dbReference>
<feature type="transmembrane region" description="Helical" evidence="2">
    <location>
        <begin position="49"/>
        <end position="65"/>
    </location>
</feature>
<keyword evidence="2" id="KW-0472">Membrane</keyword>
<feature type="transmembrane region" description="Helical" evidence="2">
    <location>
        <begin position="101"/>
        <end position="119"/>
    </location>
</feature>
<name>A0ABW2RWQ2_9NOCA</name>
<evidence type="ECO:0000313" key="3">
    <source>
        <dbReference type="EMBL" id="MFC7448011.1"/>
    </source>
</evidence>
<keyword evidence="4" id="KW-1185">Reference proteome</keyword>
<evidence type="ECO:0008006" key="5">
    <source>
        <dbReference type="Google" id="ProtNLM"/>
    </source>
</evidence>
<keyword evidence="2" id="KW-1133">Transmembrane helix</keyword>
<evidence type="ECO:0000256" key="1">
    <source>
        <dbReference type="SAM" id="MobiDB-lite"/>
    </source>
</evidence>
<accession>A0ABW2RWQ2</accession>
<feature type="transmembrane region" description="Helical" evidence="2">
    <location>
        <begin position="26"/>
        <end position="44"/>
    </location>
</feature>
<protein>
    <recommendedName>
        <fullName evidence="5">Integral membrane protein</fullName>
    </recommendedName>
</protein>
<feature type="compositionally biased region" description="Polar residues" evidence="1">
    <location>
        <begin position="157"/>
        <end position="166"/>
    </location>
</feature>
<keyword evidence="2" id="KW-0812">Transmembrane</keyword>
<evidence type="ECO:0000256" key="2">
    <source>
        <dbReference type="SAM" id="Phobius"/>
    </source>
</evidence>
<feature type="region of interest" description="Disordered" evidence="1">
    <location>
        <begin position="151"/>
        <end position="172"/>
    </location>
</feature>
<evidence type="ECO:0000313" key="4">
    <source>
        <dbReference type="Proteomes" id="UP001596484"/>
    </source>
</evidence>
<dbReference type="RefSeq" id="WP_378403639.1">
    <property type="nucleotide sequence ID" value="NZ_JBHTCS010000010.1"/>
</dbReference>
<proteinExistence type="predicted"/>
<reference evidence="4" key="1">
    <citation type="journal article" date="2019" name="Int. J. Syst. Evol. Microbiol.">
        <title>The Global Catalogue of Microorganisms (GCM) 10K type strain sequencing project: providing services to taxonomists for standard genome sequencing and annotation.</title>
        <authorList>
            <consortium name="The Broad Institute Genomics Platform"/>
            <consortium name="The Broad Institute Genome Sequencing Center for Infectious Disease"/>
            <person name="Wu L."/>
            <person name="Ma J."/>
        </authorList>
    </citation>
    <scope>NUCLEOTIDE SEQUENCE [LARGE SCALE GENOMIC DNA]</scope>
    <source>
        <strain evidence="4">ICMP 19430</strain>
    </source>
</reference>
<feature type="transmembrane region" description="Helical" evidence="2">
    <location>
        <begin position="125"/>
        <end position="147"/>
    </location>
</feature>
<feature type="transmembrane region" description="Helical" evidence="2">
    <location>
        <begin position="71"/>
        <end position="89"/>
    </location>
</feature>